<name>A0A8S5RYN2_9CAUD</name>
<evidence type="ECO:0000313" key="1">
    <source>
        <dbReference type="EMBL" id="DAF43837.1"/>
    </source>
</evidence>
<accession>A0A8S5RYN2</accession>
<sequence>MTTQDIINVLNSINASIPPKPKYVLIASEFIVDLIVKNSDSAFNFEYDFWIYKTPYHNINIRIEHMFQGYEAILFKDGKVKVTIDKEGKGKIFT</sequence>
<proteinExistence type="predicted"/>
<protein>
    <submittedName>
        <fullName evidence="1">Uncharacterized protein</fullName>
    </submittedName>
</protein>
<dbReference type="EMBL" id="BK032510">
    <property type="protein sequence ID" value="DAF43837.1"/>
    <property type="molecule type" value="Genomic_DNA"/>
</dbReference>
<reference evidence="1" key="1">
    <citation type="journal article" date="2021" name="Proc. Natl. Acad. Sci. U.S.A.">
        <title>A Catalog of Tens of Thousands of Viruses from Human Metagenomes Reveals Hidden Associations with Chronic Diseases.</title>
        <authorList>
            <person name="Tisza M.J."/>
            <person name="Buck C.B."/>
        </authorList>
    </citation>
    <scope>NUCLEOTIDE SEQUENCE</scope>
    <source>
        <strain evidence="1">CtNQV2</strain>
    </source>
</reference>
<organism evidence="1">
    <name type="scientific">Myoviridae sp. ctNQV2</name>
    <dbReference type="NCBI Taxonomy" id="2827683"/>
    <lineage>
        <taxon>Viruses</taxon>
        <taxon>Duplodnaviria</taxon>
        <taxon>Heunggongvirae</taxon>
        <taxon>Uroviricota</taxon>
        <taxon>Caudoviricetes</taxon>
    </lineage>
</organism>